<evidence type="ECO:0000313" key="3">
    <source>
        <dbReference type="Proteomes" id="UP000321249"/>
    </source>
</evidence>
<keyword evidence="3" id="KW-1185">Reference proteome</keyword>
<dbReference type="RefSeq" id="WP_147043709.1">
    <property type="nucleotide sequence ID" value="NZ_BAABIR010000001.1"/>
</dbReference>
<dbReference type="Proteomes" id="UP000321249">
    <property type="component" value="Unassembled WGS sequence"/>
</dbReference>
<dbReference type="InterPro" id="IPR019660">
    <property type="entry name" value="Put_sensory_transdc_reg_YbjN"/>
</dbReference>
<sequence>MRVAALIGSVLLWSANLSAQPSPAPPVPWNPAAPENRQVLPTFNYQTVESVLTAVNARFERRGTADRPALEVTFRNGRRAAILFGSCERQGAACKAISIQSVWVRPANIPADRLAANIQGFNQRYAFSRAYLTQDGKPALQRYLTADYGIIRGNLAVNLLVFADQAERFAVEVLRPAPAAPAARR</sequence>
<evidence type="ECO:0000313" key="2">
    <source>
        <dbReference type="EMBL" id="TXC64303.1"/>
    </source>
</evidence>
<dbReference type="Pfam" id="PF10722">
    <property type="entry name" value="YbjN"/>
    <property type="match status" value="1"/>
</dbReference>
<keyword evidence="1" id="KW-0732">Signal</keyword>
<organism evidence="2 3">
    <name type="scientific">Allosphingosinicella ginsenosidimutans</name>
    <dbReference type="NCBI Taxonomy" id="1176539"/>
    <lineage>
        <taxon>Bacteria</taxon>
        <taxon>Pseudomonadati</taxon>
        <taxon>Pseudomonadota</taxon>
        <taxon>Alphaproteobacteria</taxon>
        <taxon>Sphingomonadales</taxon>
        <taxon>Sphingomonadaceae</taxon>
        <taxon>Allosphingosinicella</taxon>
    </lineage>
</organism>
<feature type="chain" id="PRO_5022695690" evidence="1">
    <location>
        <begin position="20"/>
        <end position="185"/>
    </location>
</feature>
<feature type="signal peptide" evidence="1">
    <location>
        <begin position="1"/>
        <end position="19"/>
    </location>
</feature>
<dbReference type="EMBL" id="VOQQ01000001">
    <property type="protein sequence ID" value="TXC64303.1"/>
    <property type="molecule type" value="Genomic_DNA"/>
</dbReference>
<accession>A0A5C6TV22</accession>
<reference evidence="2 3" key="1">
    <citation type="journal article" date="2015" name="J. Microbiol.">
        <title>Sphingosinicella ginsenosidimutans sp. nov., with ginsenoside converting activity.</title>
        <authorList>
            <person name="Kim J.K."/>
            <person name="Kang M.S."/>
            <person name="Park S.C."/>
            <person name="Kim K.M."/>
            <person name="Choi K."/>
            <person name="Yoon M.H."/>
            <person name="Im W.T."/>
        </authorList>
    </citation>
    <scope>NUCLEOTIDE SEQUENCE [LARGE SCALE GENOMIC DNA]</scope>
    <source>
        <strain evidence="2 3">BS-11</strain>
    </source>
</reference>
<evidence type="ECO:0000256" key="1">
    <source>
        <dbReference type="SAM" id="SignalP"/>
    </source>
</evidence>
<dbReference type="AlphaFoldDB" id="A0A5C6TV22"/>
<name>A0A5C6TV22_9SPHN</name>
<proteinExistence type="predicted"/>
<protein>
    <submittedName>
        <fullName evidence="2">YbjN domain-containing protein</fullName>
    </submittedName>
</protein>
<dbReference type="OrthoDB" id="8478540at2"/>
<gene>
    <name evidence="2" type="ORF">FRZ32_11975</name>
</gene>
<comment type="caution">
    <text evidence="2">The sequence shown here is derived from an EMBL/GenBank/DDBJ whole genome shotgun (WGS) entry which is preliminary data.</text>
</comment>